<feature type="transmembrane region" description="Helical" evidence="2">
    <location>
        <begin position="150"/>
        <end position="174"/>
    </location>
</feature>
<keyword evidence="2" id="KW-0472">Membrane</keyword>
<dbReference type="STRING" id="930991.A0A0D0DXN6"/>
<evidence type="ECO:0000256" key="1">
    <source>
        <dbReference type="SAM" id="MobiDB-lite"/>
    </source>
</evidence>
<dbReference type="EMBL" id="KN825080">
    <property type="protein sequence ID" value="KIK94851.1"/>
    <property type="molecule type" value="Genomic_DNA"/>
</dbReference>
<feature type="compositionally biased region" description="Basic and acidic residues" evidence="1">
    <location>
        <begin position="392"/>
        <end position="428"/>
    </location>
</feature>
<proteinExistence type="predicted"/>
<keyword evidence="2" id="KW-1133">Transmembrane helix</keyword>
<feature type="region of interest" description="Disordered" evidence="1">
    <location>
        <begin position="314"/>
        <end position="428"/>
    </location>
</feature>
<dbReference type="PANTHER" id="PTHR31735:SF1">
    <property type="entry name" value="VACUOLAR MEMBRANE PROTEIN YPL162C"/>
    <property type="match status" value="1"/>
</dbReference>
<feature type="compositionally biased region" description="Polar residues" evidence="1">
    <location>
        <begin position="223"/>
        <end position="235"/>
    </location>
</feature>
<feature type="compositionally biased region" description="Low complexity" evidence="1">
    <location>
        <begin position="379"/>
        <end position="390"/>
    </location>
</feature>
<feature type="transmembrane region" description="Helical" evidence="2">
    <location>
        <begin position="97"/>
        <end position="116"/>
    </location>
</feature>
<protein>
    <submittedName>
        <fullName evidence="3">Unplaced genomic scaffold scaffold_258, whole genome shotgun sequence</fullName>
    </submittedName>
</protein>
<sequence>MLSIVRLIDTSLDVLPLDRRSCQLLGPTALVVQALMGVFAILSLVYKRHRETQKRPWRIWLFDVSKQVAGQMFVHGVNVLISDFGSHQSSGNACTYYFLNILLDTTLGIGLIYLVLQSATWVLSKKLSIKGLNTGQYGNPPSVKYWARQAAVYVFALTAMKLLVVALFAMWPGISTVGDWLLSWTSIGDGESFQVIFVMGIFPIIMNVLQFWLIDSIVKASTNPSAVRSNSPRNSDFQDREPLFASGPDDDDDISPQDIENMPQPSFTKITSEGDLKTLGSAEGDNTKLLGSTSSSSSSSSSMAFSKSSVAAHDYPPNGVGSSSSQGSSASSRSRHKYRLSPPPPLEVQPAHLPAINSPDPSQNSSSRKSFQQNPSSRAVDNGNDGAADFDAWEKDDWAERVGDEEWTGRRLEQKTKVSSDKWKNTMS</sequence>
<feature type="transmembrane region" description="Helical" evidence="2">
    <location>
        <begin position="24"/>
        <end position="46"/>
    </location>
</feature>
<evidence type="ECO:0000313" key="4">
    <source>
        <dbReference type="Proteomes" id="UP000054538"/>
    </source>
</evidence>
<evidence type="ECO:0000313" key="3">
    <source>
        <dbReference type="EMBL" id="KIK94851.1"/>
    </source>
</evidence>
<reference evidence="3 4" key="1">
    <citation type="submission" date="2014-04" db="EMBL/GenBank/DDBJ databases">
        <authorList>
            <consortium name="DOE Joint Genome Institute"/>
            <person name="Kuo A."/>
            <person name="Kohler A."/>
            <person name="Jargeat P."/>
            <person name="Nagy L.G."/>
            <person name="Floudas D."/>
            <person name="Copeland A."/>
            <person name="Barry K.W."/>
            <person name="Cichocki N."/>
            <person name="Veneault-Fourrey C."/>
            <person name="LaButti K."/>
            <person name="Lindquist E.A."/>
            <person name="Lipzen A."/>
            <person name="Lundell T."/>
            <person name="Morin E."/>
            <person name="Murat C."/>
            <person name="Sun H."/>
            <person name="Tunlid A."/>
            <person name="Henrissat B."/>
            <person name="Grigoriev I.V."/>
            <person name="Hibbett D.S."/>
            <person name="Martin F."/>
            <person name="Nordberg H.P."/>
            <person name="Cantor M.N."/>
            <person name="Hua S.X."/>
        </authorList>
    </citation>
    <scope>NUCLEOTIDE SEQUENCE [LARGE SCALE GENOMIC DNA]</scope>
    <source>
        <strain evidence="3 4">Ve08.2h10</strain>
    </source>
</reference>
<feature type="transmembrane region" description="Helical" evidence="2">
    <location>
        <begin position="194"/>
        <end position="214"/>
    </location>
</feature>
<organism evidence="3 4">
    <name type="scientific">Paxillus rubicundulus Ve08.2h10</name>
    <dbReference type="NCBI Taxonomy" id="930991"/>
    <lineage>
        <taxon>Eukaryota</taxon>
        <taxon>Fungi</taxon>
        <taxon>Dikarya</taxon>
        <taxon>Basidiomycota</taxon>
        <taxon>Agaricomycotina</taxon>
        <taxon>Agaricomycetes</taxon>
        <taxon>Agaricomycetidae</taxon>
        <taxon>Boletales</taxon>
        <taxon>Paxilineae</taxon>
        <taxon>Paxillaceae</taxon>
        <taxon>Paxillus</taxon>
    </lineage>
</organism>
<feature type="transmembrane region" description="Helical" evidence="2">
    <location>
        <begin position="67"/>
        <end position="85"/>
    </location>
</feature>
<dbReference type="Pfam" id="PF12400">
    <property type="entry name" value="STIMATE"/>
    <property type="match status" value="1"/>
</dbReference>
<feature type="compositionally biased region" description="Low complexity" evidence="1">
    <location>
        <begin position="321"/>
        <end position="332"/>
    </location>
</feature>
<dbReference type="PANTHER" id="PTHR31735">
    <property type="entry name" value="VACUOLAR MEMBRANE PROTEIN YPL162C"/>
    <property type="match status" value="1"/>
</dbReference>
<reference evidence="4" key="2">
    <citation type="submission" date="2015-01" db="EMBL/GenBank/DDBJ databases">
        <title>Evolutionary Origins and Diversification of the Mycorrhizal Mutualists.</title>
        <authorList>
            <consortium name="DOE Joint Genome Institute"/>
            <consortium name="Mycorrhizal Genomics Consortium"/>
            <person name="Kohler A."/>
            <person name="Kuo A."/>
            <person name="Nagy L.G."/>
            <person name="Floudas D."/>
            <person name="Copeland A."/>
            <person name="Barry K.W."/>
            <person name="Cichocki N."/>
            <person name="Veneault-Fourrey C."/>
            <person name="LaButti K."/>
            <person name="Lindquist E.A."/>
            <person name="Lipzen A."/>
            <person name="Lundell T."/>
            <person name="Morin E."/>
            <person name="Murat C."/>
            <person name="Riley R."/>
            <person name="Ohm R."/>
            <person name="Sun H."/>
            <person name="Tunlid A."/>
            <person name="Henrissat B."/>
            <person name="Grigoriev I.V."/>
            <person name="Hibbett D.S."/>
            <person name="Martin F."/>
        </authorList>
    </citation>
    <scope>NUCLEOTIDE SEQUENCE [LARGE SCALE GENOMIC DNA]</scope>
    <source>
        <strain evidence="4">Ve08.2h10</strain>
    </source>
</reference>
<evidence type="ECO:0000256" key="2">
    <source>
        <dbReference type="SAM" id="Phobius"/>
    </source>
</evidence>
<accession>A0A0D0DXN6</accession>
<keyword evidence="4" id="KW-1185">Reference proteome</keyword>
<gene>
    <name evidence="3" type="ORF">PAXRUDRAFT_827589</name>
</gene>
<keyword evidence="2" id="KW-0812">Transmembrane</keyword>
<dbReference type="GO" id="GO:0016020">
    <property type="term" value="C:membrane"/>
    <property type="evidence" value="ECO:0007669"/>
    <property type="project" value="TreeGrafter"/>
</dbReference>
<dbReference type="AlphaFoldDB" id="A0A0D0DXN6"/>
<dbReference type="InterPro" id="IPR022127">
    <property type="entry name" value="STIMATE/YPL162C"/>
</dbReference>
<dbReference type="OrthoDB" id="431202at2759"/>
<dbReference type="InParanoid" id="A0A0D0DXN6"/>
<dbReference type="HOGENOM" id="CLU_046739_1_0_1"/>
<feature type="compositionally biased region" description="Polar residues" evidence="1">
    <location>
        <begin position="359"/>
        <end position="377"/>
    </location>
</feature>
<feature type="region of interest" description="Disordered" evidence="1">
    <location>
        <begin position="223"/>
        <end position="302"/>
    </location>
</feature>
<dbReference type="Proteomes" id="UP000054538">
    <property type="component" value="Unassembled WGS sequence"/>
</dbReference>
<feature type="compositionally biased region" description="Low complexity" evidence="1">
    <location>
        <begin position="292"/>
        <end position="302"/>
    </location>
</feature>
<name>A0A0D0DXN6_9AGAM</name>